<feature type="domain" description="Chitin-binding type-4" evidence="2">
    <location>
        <begin position="31"/>
        <end position="219"/>
    </location>
</feature>
<evidence type="ECO:0000256" key="1">
    <source>
        <dbReference type="SAM" id="SignalP"/>
    </source>
</evidence>
<name>A0A8X6KCE6_9ARAC</name>
<evidence type="ECO:0000259" key="2">
    <source>
        <dbReference type="Pfam" id="PF03067"/>
    </source>
</evidence>
<gene>
    <name evidence="3" type="primary">AVEN_71541_1</name>
    <name evidence="3" type="ORF">TNIN_379371</name>
</gene>
<dbReference type="PANTHER" id="PTHR21113">
    <property type="entry name" value="AGAP001705-PA"/>
    <property type="match status" value="1"/>
</dbReference>
<proteinExistence type="predicted"/>
<evidence type="ECO:0000313" key="4">
    <source>
        <dbReference type="Proteomes" id="UP000886998"/>
    </source>
</evidence>
<dbReference type="Proteomes" id="UP000886998">
    <property type="component" value="Unassembled WGS sequence"/>
</dbReference>
<dbReference type="PANTHER" id="PTHR21113:SF4">
    <property type="entry name" value="CHITIN-BINDING TYPE-4 DOMAIN-CONTAINING PROTEIN"/>
    <property type="match status" value="1"/>
</dbReference>
<dbReference type="EMBL" id="BMAV01025187">
    <property type="protein sequence ID" value="GFS39309.1"/>
    <property type="molecule type" value="Genomic_DNA"/>
</dbReference>
<dbReference type="Pfam" id="PF03067">
    <property type="entry name" value="LPMO_10"/>
    <property type="match status" value="1"/>
</dbReference>
<sequence length="222" mass="24950">MKVSRNQRPRQIPVMYSLILLPLCFGLVWGHAALYEPPGRSSMWRFGFKTPVNDDDAELYCGGITKLWKINKGKCGICGDAWDLPEPRPNEDGGKYGKGIVVRTYKAGQEFTSTVFIVANHEGYFEFKLCPVKPGVKIDQDCLDQHPVGLADGSGNRYFLKRGIKGNLDIKLKLPNGLKCDRCVLQYHWKAANNWGICEDGKGRMGCGPQEYFRACADIRIE</sequence>
<organism evidence="3 4">
    <name type="scientific">Trichonephila inaurata madagascariensis</name>
    <dbReference type="NCBI Taxonomy" id="2747483"/>
    <lineage>
        <taxon>Eukaryota</taxon>
        <taxon>Metazoa</taxon>
        <taxon>Ecdysozoa</taxon>
        <taxon>Arthropoda</taxon>
        <taxon>Chelicerata</taxon>
        <taxon>Arachnida</taxon>
        <taxon>Araneae</taxon>
        <taxon>Araneomorphae</taxon>
        <taxon>Entelegynae</taxon>
        <taxon>Araneoidea</taxon>
        <taxon>Nephilidae</taxon>
        <taxon>Trichonephila</taxon>
        <taxon>Trichonephila inaurata</taxon>
    </lineage>
</organism>
<dbReference type="InterPro" id="IPR004302">
    <property type="entry name" value="Cellulose/chitin-bd_N"/>
</dbReference>
<protein>
    <submittedName>
        <fullName evidence="3">Chitin-binding type-4 domain-containing protein</fullName>
    </submittedName>
</protein>
<accession>A0A8X6KCE6</accession>
<feature type="chain" id="PRO_5036445304" evidence="1">
    <location>
        <begin position="31"/>
        <end position="222"/>
    </location>
</feature>
<feature type="signal peptide" evidence="1">
    <location>
        <begin position="1"/>
        <end position="30"/>
    </location>
</feature>
<reference evidence="3" key="1">
    <citation type="submission" date="2020-08" db="EMBL/GenBank/DDBJ databases">
        <title>Multicomponent nature underlies the extraordinary mechanical properties of spider dragline silk.</title>
        <authorList>
            <person name="Kono N."/>
            <person name="Nakamura H."/>
            <person name="Mori M."/>
            <person name="Yoshida Y."/>
            <person name="Ohtoshi R."/>
            <person name="Malay A.D."/>
            <person name="Moran D.A.P."/>
            <person name="Tomita M."/>
            <person name="Numata K."/>
            <person name="Arakawa K."/>
        </authorList>
    </citation>
    <scope>NUCLEOTIDE SEQUENCE</scope>
</reference>
<dbReference type="AlphaFoldDB" id="A0A8X6KCE6"/>
<keyword evidence="1" id="KW-0732">Signal</keyword>
<comment type="caution">
    <text evidence="3">The sequence shown here is derived from an EMBL/GenBank/DDBJ whole genome shotgun (WGS) entry which is preliminary data.</text>
</comment>
<evidence type="ECO:0000313" key="3">
    <source>
        <dbReference type="EMBL" id="GFS39309.1"/>
    </source>
</evidence>
<dbReference type="OrthoDB" id="64893at2759"/>
<keyword evidence="4" id="KW-1185">Reference proteome</keyword>